<dbReference type="PANTHER" id="PTHR30429">
    <property type="entry name" value="D-METHIONINE-BINDING LIPOPROTEIN METQ"/>
    <property type="match status" value="1"/>
</dbReference>
<keyword evidence="4" id="KW-0564">Palmitate</keyword>
<keyword evidence="2 8" id="KW-0732">Signal</keyword>
<evidence type="ECO:0000256" key="6">
    <source>
        <dbReference type="PIRNR" id="PIRNR002854"/>
    </source>
</evidence>
<evidence type="ECO:0000313" key="10">
    <source>
        <dbReference type="Proteomes" id="UP001165678"/>
    </source>
</evidence>
<organism evidence="9 10">
    <name type="scientific">Larsenimonas rhizosphaerae</name>
    <dbReference type="NCBI Taxonomy" id="2944682"/>
    <lineage>
        <taxon>Bacteria</taxon>
        <taxon>Pseudomonadati</taxon>
        <taxon>Pseudomonadota</taxon>
        <taxon>Gammaproteobacteria</taxon>
        <taxon>Oceanospirillales</taxon>
        <taxon>Halomonadaceae</taxon>
        <taxon>Larsenimonas</taxon>
    </lineage>
</organism>
<proteinExistence type="inferred from homology"/>
<dbReference type="SUPFAM" id="SSF53850">
    <property type="entry name" value="Periplasmic binding protein-like II"/>
    <property type="match status" value="1"/>
</dbReference>
<keyword evidence="10" id="KW-1185">Reference proteome</keyword>
<accession>A0AA41ZD78</accession>
<dbReference type="NCBIfam" id="TIGR00363">
    <property type="entry name" value="MetQ/NlpA family lipoprotein"/>
    <property type="match status" value="1"/>
</dbReference>
<dbReference type="PROSITE" id="PS51257">
    <property type="entry name" value="PROKAR_LIPOPROTEIN"/>
    <property type="match status" value="1"/>
</dbReference>
<dbReference type="AlphaFoldDB" id="A0AA41ZD78"/>
<dbReference type="EMBL" id="JAPIVE010000001">
    <property type="protein sequence ID" value="MCX2523149.1"/>
    <property type="molecule type" value="Genomic_DNA"/>
</dbReference>
<evidence type="ECO:0000256" key="4">
    <source>
        <dbReference type="ARBA" id="ARBA00023139"/>
    </source>
</evidence>
<gene>
    <name evidence="9" type="ORF">OQ287_02755</name>
</gene>
<feature type="chain" id="PRO_5041459022" description="Lipoprotein" evidence="8">
    <location>
        <begin position="22"/>
        <end position="270"/>
    </location>
</feature>
<keyword evidence="5 6" id="KW-0449">Lipoprotein</keyword>
<dbReference type="Gene3D" id="3.40.190.10">
    <property type="entry name" value="Periplasmic binding protein-like II"/>
    <property type="match status" value="2"/>
</dbReference>
<evidence type="ECO:0000256" key="8">
    <source>
        <dbReference type="SAM" id="SignalP"/>
    </source>
</evidence>
<evidence type="ECO:0000256" key="7">
    <source>
        <dbReference type="PIRSR" id="PIRSR002854-1"/>
    </source>
</evidence>
<dbReference type="Pfam" id="PF03180">
    <property type="entry name" value="Lipoprotein_9"/>
    <property type="match status" value="1"/>
</dbReference>
<evidence type="ECO:0000256" key="2">
    <source>
        <dbReference type="ARBA" id="ARBA00022729"/>
    </source>
</evidence>
<reference evidence="9" key="1">
    <citation type="submission" date="2022-11" db="EMBL/GenBank/DDBJ databases">
        <title>Larsenimonas rhizosphaerae sp. nov., isolated from a tidal mudflat.</title>
        <authorList>
            <person name="Lee S.D."/>
            <person name="Kim I.S."/>
        </authorList>
    </citation>
    <scope>NUCLEOTIDE SEQUENCE</scope>
    <source>
        <strain evidence="9">GH2-1</strain>
    </source>
</reference>
<keyword evidence="3" id="KW-0472">Membrane</keyword>
<evidence type="ECO:0000256" key="1">
    <source>
        <dbReference type="ARBA" id="ARBA00004635"/>
    </source>
</evidence>
<dbReference type="PIRSF" id="PIRSF002854">
    <property type="entry name" value="MetQ"/>
    <property type="match status" value="1"/>
</dbReference>
<dbReference type="CDD" id="cd13598">
    <property type="entry name" value="PBP2_lipoprotein_IlpA_like"/>
    <property type="match status" value="1"/>
</dbReference>
<dbReference type="GO" id="GO:0016020">
    <property type="term" value="C:membrane"/>
    <property type="evidence" value="ECO:0007669"/>
    <property type="project" value="UniProtKB-SubCell"/>
</dbReference>
<comment type="caution">
    <text evidence="9">The sequence shown here is derived from an EMBL/GenBank/DDBJ whole genome shotgun (WGS) entry which is preliminary data.</text>
</comment>
<feature type="signal peptide" evidence="8">
    <location>
        <begin position="1"/>
        <end position="21"/>
    </location>
</feature>
<name>A0AA41ZD78_9GAMM</name>
<protein>
    <recommendedName>
        <fullName evidence="6">Lipoprotein</fullName>
    </recommendedName>
</protein>
<sequence length="270" mass="29339">MRFPLRSMALAAVTLGTMTLAGCGGDTASDDNVVKVGTMAGPETSVMEAAKKVAKEKYDLDVQIVEFTDYNSPNAALADGSLDANAYQHKPYLENMVNDRGYDFAIAGNTFVYPIGAYSKKYSDINDIPEGATVALPNDPSNEGRTLILMDKEGLLTLKDNTNLNATPMDIEKNPHDYQFREIDAAQLPRTLDDVDMAFINSTYSQPAGLPLSSALIREGADSPYVNLIVVRKGDENSEKIKHLVEAYQTDTVVEKAKELFQGGAVAGWK</sequence>
<evidence type="ECO:0000256" key="5">
    <source>
        <dbReference type="ARBA" id="ARBA00023288"/>
    </source>
</evidence>
<dbReference type="InterPro" id="IPR004872">
    <property type="entry name" value="Lipoprotein_NlpA"/>
</dbReference>
<comment type="subcellular location">
    <subcellularLocation>
        <location evidence="1">Membrane</location>
        <topology evidence="1">Lipid-anchor</topology>
    </subcellularLocation>
</comment>
<dbReference type="PANTHER" id="PTHR30429:SF1">
    <property type="entry name" value="D-METHIONINE-BINDING LIPOPROTEIN METQ-RELATED"/>
    <property type="match status" value="1"/>
</dbReference>
<comment type="similarity">
    <text evidence="6">Belongs to the nlpA lipoprotein family.</text>
</comment>
<dbReference type="Proteomes" id="UP001165678">
    <property type="component" value="Unassembled WGS sequence"/>
</dbReference>
<feature type="lipid moiety-binding region" description="S-diacylglycerol cysteine" evidence="7">
    <location>
        <position position="23"/>
    </location>
</feature>
<evidence type="ECO:0000313" key="9">
    <source>
        <dbReference type="EMBL" id="MCX2523149.1"/>
    </source>
</evidence>
<evidence type="ECO:0000256" key="3">
    <source>
        <dbReference type="ARBA" id="ARBA00023136"/>
    </source>
</evidence>